<organism evidence="1 2">
    <name type="scientific">Bacteroides fragilis</name>
    <dbReference type="NCBI Taxonomy" id="817"/>
    <lineage>
        <taxon>Bacteria</taxon>
        <taxon>Pseudomonadati</taxon>
        <taxon>Bacteroidota</taxon>
        <taxon>Bacteroidia</taxon>
        <taxon>Bacteroidales</taxon>
        <taxon>Bacteroidaceae</taxon>
        <taxon>Bacteroides</taxon>
    </lineage>
</organism>
<comment type="caution">
    <text evidence="1">The sequence shown here is derived from an EMBL/GenBank/DDBJ whole genome shotgun (WGS) entry which is preliminary data.</text>
</comment>
<proteinExistence type="predicted"/>
<protein>
    <submittedName>
        <fullName evidence="1">Uncharacterized protein</fullName>
    </submittedName>
</protein>
<gene>
    <name evidence="1" type="ORF">AC094_07220</name>
</gene>
<dbReference type="EMBL" id="LIDT01000009">
    <property type="protein sequence ID" value="OCR34913.1"/>
    <property type="molecule type" value="Genomic_DNA"/>
</dbReference>
<evidence type="ECO:0000313" key="2">
    <source>
        <dbReference type="Proteomes" id="UP000093197"/>
    </source>
</evidence>
<reference evidence="1 2" key="1">
    <citation type="journal article" date="2016" name="PLoS ONE">
        <title>Genomic Diversity of Enterotoxigenic Strains of Bacteroides fragilis.</title>
        <authorList>
            <person name="Pierce J.V."/>
            <person name="Bernstein H.D."/>
        </authorList>
    </citation>
    <scope>NUCLEOTIDE SEQUENCE [LARGE SCALE GENOMIC DNA]</scope>
    <source>
        <strain evidence="1 2">20793-3</strain>
    </source>
</reference>
<dbReference type="AlphaFoldDB" id="A0A853PYN5"/>
<dbReference type="Proteomes" id="UP000093197">
    <property type="component" value="Unassembled WGS sequence"/>
</dbReference>
<sequence>MVLLLLMVDELFSCSCTEAVTYISASVNHYPGGSSRIRFNGEAGIRITDE</sequence>
<accession>A0A853PYN5</accession>
<evidence type="ECO:0000313" key="1">
    <source>
        <dbReference type="EMBL" id="OCR34913.1"/>
    </source>
</evidence>
<name>A0A853PYN5_BACFG</name>